<keyword evidence="2" id="KW-1185">Reference proteome</keyword>
<proteinExistence type="predicted"/>
<dbReference type="Proteomes" id="UP000775213">
    <property type="component" value="Unassembled WGS sequence"/>
</dbReference>
<dbReference type="EMBL" id="JAGFBR010000001">
    <property type="protein sequence ID" value="KAH0470558.1"/>
    <property type="molecule type" value="Genomic_DNA"/>
</dbReference>
<name>A0AAV7HSG5_DENCH</name>
<gene>
    <name evidence="1" type="ORF">IEQ34_000281</name>
</gene>
<dbReference type="AlphaFoldDB" id="A0AAV7HSG5"/>
<protein>
    <submittedName>
        <fullName evidence="1">Uncharacterized protein</fullName>
    </submittedName>
</protein>
<comment type="caution">
    <text evidence="1">The sequence shown here is derived from an EMBL/GenBank/DDBJ whole genome shotgun (WGS) entry which is preliminary data.</text>
</comment>
<accession>A0AAV7HSG5</accession>
<evidence type="ECO:0000313" key="2">
    <source>
        <dbReference type="Proteomes" id="UP000775213"/>
    </source>
</evidence>
<evidence type="ECO:0000313" key="1">
    <source>
        <dbReference type="EMBL" id="KAH0470558.1"/>
    </source>
</evidence>
<sequence>MDFHELLEIPQGDRRRYHDDVSVDSPTAIKDIDIVVSGDGDIVGAVGDRYLSQSFRGIFFKGSIFKLLIQGQLWLFKIESGGSTVGGEGNV</sequence>
<reference evidence="1 2" key="1">
    <citation type="journal article" date="2021" name="Hortic Res">
        <title>Chromosome-scale assembly of the Dendrobium chrysotoxum genome enhances the understanding of orchid evolution.</title>
        <authorList>
            <person name="Zhang Y."/>
            <person name="Zhang G.Q."/>
            <person name="Zhang D."/>
            <person name="Liu X.D."/>
            <person name="Xu X.Y."/>
            <person name="Sun W.H."/>
            <person name="Yu X."/>
            <person name="Zhu X."/>
            <person name="Wang Z.W."/>
            <person name="Zhao X."/>
            <person name="Zhong W.Y."/>
            <person name="Chen H."/>
            <person name="Yin W.L."/>
            <person name="Huang T."/>
            <person name="Niu S.C."/>
            <person name="Liu Z.J."/>
        </authorList>
    </citation>
    <scope>NUCLEOTIDE SEQUENCE [LARGE SCALE GENOMIC DNA]</scope>
    <source>
        <strain evidence="1">Lindl</strain>
    </source>
</reference>
<organism evidence="1 2">
    <name type="scientific">Dendrobium chrysotoxum</name>
    <name type="common">Orchid</name>
    <dbReference type="NCBI Taxonomy" id="161865"/>
    <lineage>
        <taxon>Eukaryota</taxon>
        <taxon>Viridiplantae</taxon>
        <taxon>Streptophyta</taxon>
        <taxon>Embryophyta</taxon>
        <taxon>Tracheophyta</taxon>
        <taxon>Spermatophyta</taxon>
        <taxon>Magnoliopsida</taxon>
        <taxon>Liliopsida</taxon>
        <taxon>Asparagales</taxon>
        <taxon>Orchidaceae</taxon>
        <taxon>Epidendroideae</taxon>
        <taxon>Malaxideae</taxon>
        <taxon>Dendrobiinae</taxon>
        <taxon>Dendrobium</taxon>
    </lineage>
</organism>